<dbReference type="SUPFAM" id="SSF55307">
    <property type="entry name" value="Tubulin C-terminal domain-like"/>
    <property type="match status" value="1"/>
</dbReference>
<feature type="compositionally biased region" description="Acidic residues" evidence="3">
    <location>
        <begin position="1"/>
        <end position="13"/>
    </location>
</feature>
<sequence length="511" mass="54276">MAESADSDQDADDSSASTFAEELSFSSSTDPELDAWHRAFASPLEQSESGPAAVPALVRPGSALALASRRSLRHKVRPRTTTSRADNWFDPVPQLPLDAMRLGARRDEPLATVAARSVLALRVGEFGAVAGDAAYNRMHTLLNPSSSSHGFCHSADPLVESAYWANDFSSAPLTVCAKGTDSVDAAVDACRAALEKHGDHGLDSVLVTYELGSCAAFLPLFNQVTDEISPSVVVAATLPPASHLAHAPLPHAHVLALHELSLIAAATDFALVTDADVVLRRVGRNASKAAAARVVGRALASVAINAPPIQWRDLSLRSGTSHQRLPLYSVHYAQLGKRHPHIEQLIPRVFSPSSSLATALSDPRRLDTDMLLSAAVYASGLSSRATHDVHRSLLDPIGSQCRLHADPSWAMARGTSVALLVHSATSKKLPAAVTLLAAHSGIGATLLSRLRRFDAALDANAFLHWLPSYVELDDLHDTRDDVADAAAAYHTLGETLSPAPNTPVEYSAKAW</sequence>
<keyword evidence="1" id="KW-0547">Nucleotide-binding</keyword>
<evidence type="ECO:0000256" key="2">
    <source>
        <dbReference type="ARBA" id="ARBA00023134"/>
    </source>
</evidence>
<evidence type="ECO:0000313" key="5">
    <source>
        <dbReference type="Proteomes" id="UP000054408"/>
    </source>
</evidence>
<feature type="region of interest" description="Disordered" evidence="3">
    <location>
        <begin position="1"/>
        <end position="30"/>
    </location>
</feature>
<proteinExistence type="predicted"/>
<reference evidence="4 5" key="1">
    <citation type="submission" date="2010-05" db="EMBL/GenBank/DDBJ databases">
        <title>The Genome Sequence of Thecamonas trahens ATCC 50062.</title>
        <authorList>
            <consortium name="The Broad Institute Genome Sequencing Platform"/>
            <person name="Russ C."/>
            <person name="Cuomo C."/>
            <person name="Shea T."/>
            <person name="Young S.K."/>
            <person name="Zeng Q."/>
            <person name="Koehrsen M."/>
            <person name="Haas B."/>
            <person name="Borodovsky M."/>
            <person name="Guigo R."/>
            <person name="Alvarado L."/>
            <person name="Berlin A."/>
            <person name="Bochicchio J."/>
            <person name="Borenstein D."/>
            <person name="Chapman S."/>
            <person name="Chen Z."/>
            <person name="Freedman E."/>
            <person name="Gellesch M."/>
            <person name="Goldberg J."/>
            <person name="Griggs A."/>
            <person name="Gujja S."/>
            <person name="Heilman E."/>
            <person name="Heiman D."/>
            <person name="Hepburn T."/>
            <person name="Howarth C."/>
            <person name="Jen D."/>
            <person name="Larson L."/>
            <person name="Mehta T."/>
            <person name="Park D."/>
            <person name="Pearson M."/>
            <person name="Roberts A."/>
            <person name="Saif S."/>
            <person name="Shenoy N."/>
            <person name="Sisk P."/>
            <person name="Stolte C."/>
            <person name="Sykes S."/>
            <person name="Thomson T."/>
            <person name="Walk T."/>
            <person name="White J."/>
            <person name="Yandava C."/>
            <person name="Burger G."/>
            <person name="Gray M.W."/>
            <person name="Holland P.W.H."/>
            <person name="King N."/>
            <person name="Lang F.B.F."/>
            <person name="Roger A.J."/>
            <person name="Ruiz-Trillo I."/>
            <person name="Lander E."/>
            <person name="Nusbaum C."/>
        </authorList>
    </citation>
    <scope>NUCLEOTIDE SEQUENCE [LARGE SCALE GENOMIC DNA]</scope>
    <source>
        <strain evidence="4 5">ATCC 50062</strain>
    </source>
</reference>
<dbReference type="EMBL" id="GL349445">
    <property type="protein sequence ID" value="KNC47156.1"/>
    <property type="molecule type" value="Genomic_DNA"/>
</dbReference>
<keyword evidence="2" id="KW-0342">GTP-binding</keyword>
<name>A0A0L0D517_THETB</name>
<gene>
    <name evidence="4" type="ORF">AMSG_03584</name>
</gene>
<evidence type="ECO:0000313" key="4">
    <source>
        <dbReference type="EMBL" id="KNC47156.1"/>
    </source>
</evidence>
<dbReference type="AlphaFoldDB" id="A0A0L0D517"/>
<evidence type="ECO:0000256" key="3">
    <source>
        <dbReference type="SAM" id="MobiDB-lite"/>
    </source>
</evidence>
<dbReference type="InterPro" id="IPR008280">
    <property type="entry name" value="Tub_FtsZ_C"/>
</dbReference>
<organism evidence="4 5">
    <name type="scientific">Thecamonas trahens ATCC 50062</name>
    <dbReference type="NCBI Taxonomy" id="461836"/>
    <lineage>
        <taxon>Eukaryota</taxon>
        <taxon>Apusozoa</taxon>
        <taxon>Apusomonadida</taxon>
        <taxon>Apusomonadidae</taxon>
        <taxon>Thecamonas</taxon>
    </lineage>
</organism>
<protein>
    <submittedName>
        <fullName evidence="4">Uncharacterized protein</fullName>
    </submittedName>
</protein>
<accession>A0A0L0D517</accession>
<keyword evidence="5" id="KW-1185">Reference proteome</keyword>
<dbReference type="RefSeq" id="XP_013759930.1">
    <property type="nucleotide sequence ID" value="XM_013904476.1"/>
</dbReference>
<dbReference type="GeneID" id="25563174"/>
<dbReference type="GO" id="GO:0005525">
    <property type="term" value="F:GTP binding"/>
    <property type="evidence" value="ECO:0007669"/>
    <property type="project" value="UniProtKB-KW"/>
</dbReference>
<evidence type="ECO:0000256" key="1">
    <source>
        <dbReference type="ARBA" id="ARBA00022741"/>
    </source>
</evidence>
<dbReference type="Proteomes" id="UP000054408">
    <property type="component" value="Unassembled WGS sequence"/>
</dbReference>